<protein>
    <submittedName>
        <fullName evidence="1">Sensor histidine kinase</fullName>
        <ecNumber evidence="1">2.7.13.3</ecNumber>
    </submittedName>
</protein>
<keyword evidence="1" id="KW-0808">Transferase</keyword>
<dbReference type="EMBL" id="CP182909">
    <property type="protein sequence ID" value="XPM65444.1"/>
    <property type="molecule type" value="Genomic_DNA"/>
</dbReference>
<dbReference type="EC" id="2.7.13.3" evidence="1"/>
<reference evidence="1 2" key="1">
    <citation type="journal article" date="2016" name="Genome Announc.">
        <title>Draft Genome Sequence of the Thermotolerant Cyanobacterium Desertifilum sp. IPPAS B-1220.</title>
        <authorList>
            <person name="Mironov K.S."/>
            <person name="Sinetova M.A."/>
            <person name="Bolatkhan K."/>
            <person name="Zayadan B.K."/>
            <person name="Ustinova V.V."/>
            <person name="Kupriyanova E.V."/>
            <person name="Skrypnik A.N."/>
            <person name="Gogoleva N.E."/>
            <person name="Gogolev Y.V."/>
            <person name="Los D.A."/>
        </authorList>
    </citation>
    <scope>NUCLEOTIDE SEQUENCE [LARGE SCALE GENOMIC DNA]</scope>
    <source>
        <strain evidence="1 2">IPPAS B-1220</strain>
    </source>
</reference>
<gene>
    <name evidence="1" type="ORF">BH720_006975</name>
</gene>
<dbReference type="Proteomes" id="UP000095472">
    <property type="component" value="Chromosome"/>
</dbReference>
<accession>A0ACD5GXF0</accession>
<evidence type="ECO:0000313" key="2">
    <source>
        <dbReference type="Proteomes" id="UP000095472"/>
    </source>
</evidence>
<sequence>MMNRDLLQFALKDNLSPPPLPGVACNQNLQGFCQQQIEQLIDYLPIVTAWIVYQDIQTQERYFVLSDTAKQPRLYIKHADSILNQSLDGSEGVLQVREVEWKSKAKAYFCLLRQDAGTFDYLLILSHHPLSVWQKEWVEKQAQSIHDYLTLCRECDRQHKKLLFLEHVIQRTEHQLRTPLSLIHLYAENLCLSLGDPQQEYALIIRETVSELSTTLTELLHCSQQAKINLESHDLRLILQESIQGLQPWIAEKDIQIHYPDTPLNLKVDRAQLKQVLDNLLSNAIYFSPPGEKINWSWHIFGHEALVEVEDRGTGLSEIDLKQAFNPFYSQRPGGTGLGLAIAKKVILDHQGSLWVQNLSPVGAQFSFSLPR</sequence>
<keyword evidence="1" id="KW-0418">Kinase</keyword>
<name>A0ACD5GXF0_9CYAN</name>
<evidence type="ECO:0000313" key="1">
    <source>
        <dbReference type="EMBL" id="XPM65444.1"/>
    </source>
</evidence>
<keyword evidence="2" id="KW-1185">Reference proteome</keyword>
<organism evidence="1 2">
    <name type="scientific">Desertifilum tharense IPPAS B-1220</name>
    <dbReference type="NCBI Taxonomy" id="1781255"/>
    <lineage>
        <taxon>Bacteria</taxon>
        <taxon>Bacillati</taxon>
        <taxon>Cyanobacteriota</taxon>
        <taxon>Cyanophyceae</taxon>
        <taxon>Desertifilales</taxon>
        <taxon>Desertifilaceae</taxon>
        <taxon>Desertifilum</taxon>
    </lineage>
</organism>
<proteinExistence type="predicted"/>